<name>A0A6C0KZP3_9ZZZZ</name>
<dbReference type="GO" id="GO:0003899">
    <property type="term" value="F:DNA-directed RNA polymerase activity"/>
    <property type="evidence" value="ECO:0007669"/>
    <property type="project" value="UniProtKB-EC"/>
</dbReference>
<feature type="domain" description="RNA polymerase Rpb2" evidence="14">
    <location>
        <begin position="567"/>
        <end position="628"/>
    </location>
</feature>
<feature type="domain" description="RNA polymerase beta subunit protrusion" evidence="12">
    <location>
        <begin position="30"/>
        <end position="421"/>
    </location>
</feature>
<evidence type="ECO:0000256" key="2">
    <source>
        <dbReference type="ARBA" id="ARBA00012418"/>
    </source>
</evidence>
<dbReference type="Pfam" id="PF04563">
    <property type="entry name" value="RNA_pol_Rpb2_1"/>
    <property type="match status" value="1"/>
</dbReference>
<evidence type="ECO:0000256" key="4">
    <source>
        <dbReference type="ARBA" id="ARBA00022679"/>
    </source>
</evidence>
<dbReference type="InterPro" id="IPR007646">
    <property type="entry name" value="RNA_pol_Rpb2_4"/>
</dbReference>
<dbReference type="Pfam" id="PF04565">
    <property type="entry name" value="RNA_pol_Rpb2_3"/>
    <property type="match status" value="1"/>
</dbReference>
<evidence type="ECO:0000259" key="10">
    <source>
        <dbReference type="Pfam" id="PF04560"/>
    </source>
</evidence>
<dbReference type="InterPro" id="IPR007645">
    <property type="entry name" value="RNA_pol_Rpb2_3"/>
</dbReference>
<sequence length="1175" mass="133553">MSHKEEGKMVHSKHLRSVIDSMFRSEKSMLAKHQLDSFNHFLQVLIKDIVQQYNPITIYGTYNEEFEKHEQEIKISFGDVAFHSPMIYENDGSMVQMSPEIARLRSMSYSSNLHVDVIVETTLRTGKKLEDVEVKTKQFDKILVGKIPIMVKSRYCNGDNSEITKRNCQVDPGGYFIVTGSEKVIISQERQAENKAFCFPVSTVSGTRFSHCVEVKSVPKEGFMPAKPAVLKIASKANAAGFCLYVHFQGCRKEIPLMIIFKSLGIESDRMACDYVFGFKNSCIRENLIGMLRASIEEAEGITQPMALEYIAKYLPVPMRIRQGLPVSPDMRIKHVRHALIHDFLPHLGDNSVQKAYYLGMMVKKLLLYYTKRFDEDDRDSFVNKRVDTPGIMLGNLFRQSFTRLIKDATCILNREINGGAWKLTNNFHNIITNNNIYKILKSNIIETNMKYSLATGNWGVKNTTIKIGVAQVLQRLSYLGTLSHLRRINTPIDKTTKMTKPRKLHPSTYGYICPAETPEGTSIGIVKNMALSCNITMDVSISQVEKCIREFESFKPIESNLEGSAVYINGSVIGVVDDMIKLSKHLIHLRRSGIIHTHTGIVPSYQEFELHIYTSGGRLVRPVFIVKNGQLIFDERHIKFISENRHSWNELIVGNKDFPPAIEYLDVQESGCSMLCEHPNNVHKNPRYTHCEIDPSLLLGILASNIVFSNHNQSPRNTYQSAMGKQAMGIYATNFRYRMDMVSNTLWYPTQPLVMTHNSKHMNMRRIPNGSTVIIAVSSDKGYNQEDSLMFNKSSIDRGLFRSSFFRTYHVEERKNQSTGEEEQFAKPNPNNTLQLRHCSYDALSEDGFPIEGRHVKGGDAIVGKVVPMCNRKKQTSTVFDKEFRDNSTYIRNNEDGIVDTKYVSRNSDGYLFCKAKIRSERRPGIGDKFSSTCGQKGTIGMIYKAEDMPYSKDGITPDIIMNPHAFPSRMTFGQLLESLLGIECIDKAMHGDGTPFTNISVDTIANRLEKSGYDKYGETELYSGETGKKLTTKIFMGPTFYQRLKHMVDDKFHARSTGPMVQMTRQPSEGRSRDGGLRMGEMERDCLLSHGVSQFQKEKFMELSDNFTVFTNSDGMMCSVNKKNNIVKSFTDKKNDNKGTICEHRIPYATKLFLHELQTMGIAARLQVIDEEK</sequence>
<comment type="similarity">
    <text evidence="1">Belongs to the RNA polymerase beta chain family.</text>
</comment>
<feature type="domain" description="DNA-directed RNA polymerase subunit 2 hybrid-binding" evidence="9">
    <location>
        <begin position="704"/>
        <end position="1075"/>
    </location>
</feature>
<dbReference type="InterPro" id="IPR037033">
    <property type="entry name" value="DNA-dir_RNAP_su2_hyb_sf"/>
</dbReference>
<feature type="domain" description="RNA polymerase Rpb2" evidence="11">
    <location>
        <begin position="245"/>
        <end position="388"/>
    </location>
</feature>
<keyword evidence="5" id="KW-0548">Nucleotidyltransferase</keyword>
<dbReference type="Gene3D" id="2.40.270.10">
    <property type="entry name" value="DNA-directed RNA polymerase, subunit 2, domain 6"/>
    <property type="match status" value="1"/>
</dbReference>
<keyword evidence="3" id="KW-0240">DNA-directed RNA polymerase</keyword>
<accession>A0A6C0KZP3</accession>
<protein>
    <recommendedName>
        <fullName evidence="2">DNA-directed RNA polymerase</fullName>
        <ecNumber evidence="2">2.7.7.6</ecNumber>
    </recommendedName>
</protein>
<reference evidence="15" key="1">
    <citation type="journal article" date="2020" name="Nature">
        <title>Giant virus diversity and host interactions through global metagenomics.</title>
        <authorList>
            <person name="Schulz F."/>
            <person name="Roux S."/>
            <person name="Paez-Espino D."/>
            <person name="Jungbluth S."/>
            <person name="Walsh D.A."/>
            <person name="Denef V.J."/>
            <person name="McMahon K.D."/>
            <person name="Konstantinidis K.T."/>
            <person name="Eloe-Fadrosh E.A."/>
            <person name="Kyrpides N.C."/>
            <person name="Woyke T."/>
        </authorList>
    </citation>
    <scope>NUCLEOTIDE SEQUENCE</scope>
    <source>
        <strain evidence="15">GVMAG-S-ERX555907-63</strain>
    </source>
</reference>
<dbReference type="Pfam" id="PF04566">
    <property type="entry name" value="RNA_pol_Rpb2_4"/>
    <property type="match status" value="1"/>
</dbReference>
<dbReference type="InterPro" id="IPR007120">
    <property type="entry name" value="DNA-dir_RNAP_su2_dom"/>
</dbReference>
<dbReference type="Gene3D" id="3.90.1110.10">
    <property type="entry name" value="RNA polymerase Rpb2, domain 2"/>
    <property type="match status" value="1"/>
</dbReference>
<dbReference type="InterPro" id="IPR007641">
    <property type="entry name" value="RNA_pol_Rpb2_7"/>
</dbReference>
<feature type="domain" description="RNA polymerase Rpb2" evidence="13">
    <location>
        <begin position="472"/>
        <end position="536"/>
    </location>
</feature>
<dbReference type="GO" id="GO:0000428">
    <property type="term" value="C:DNA-directed RNA polymerase complex"/>
    <property type="evidence" value="ECO:0007669"/>
    <property type="project" value="UniProtKB-KW"/>
</dbReference>
<dbReference type="InterPro" id="IPR015712">
    <property type="entry name" value="DNA-dir_RNA_pol_su2"/>
</dbReference>
<dbReference type="Pfam" id="PF00562">
    <property type="entry name" value="RNA_pol_Rpb2_6"/>
    <property type="match status" value="1"/>
</dbReference>
<keyword evidence="8" id="KW-0804">Transcription</keyword>
<evidence type="ECO:0000259" key="13">
    <source>
        <dbReference type="Pfam" id="PF04565"/>
    </source>
</evidence>
<dbReference type="Gene3D" id="3.90.1070.20">
    <property type="match status" value="1"/>
</dbReference>
<keyword evidence="4" id="KW-0808">Transferase</keyword>
<dbReference type="InterPro" id="IPR037034">
    <property type="entry name" value="RNA_pol_Rpb2_2_sf"/>
</dbReference>
<dbReference type="InterPro" id="IPR007642">
    <property type="entry name" value="RNA_pol_Rpb2_2"/>
</dbReference>
<dbReference type="AlphaFoldDB" id="A0A6C0KZP3"/>
<organism evidence="15">
    <name type="scientific">viral metagenome</name>
    <dbReference type="NCBI Taxonomy" id="1070528"/>
    <lineage>
        <taxon>unclassified sequences</taxon>
        <taxon>metagenomes</taxon>
        <taxon>organismal metagenomes</taxon>
    </lineage>
</organism>
<keyword evidence="7" id="KW-0862">Zinc</keyword>
<proteinExistence type="inferred from homology"/>
<evidence type="ECO:0000256" key="3">
    <source>
        <dbReference type="ARBA" id="ARBA00022478"/>
    </source>
</evidence>
<evidence type="ECO:0000313" key="15">
    <source>
        <dbReference type="EMBL" id="QHU22711.1"/>
    </source>
</evidence>
<dbReference type="InterPro" id="IPR014724">
    <property type="entry name" value="RNA_pol_RPB2_OB-fold"/>
</dbReference>
<evidence type="ECO:0000259" key="11">
    <source>
        <dbReference type="Pfam" id="PF04561"/>
    </source>
</evidence>
<evidence type="ECO:0000256" key="5">
    <source>
        <dbReference type="ARBA" id="ARBA00022695"/>
    </source>
</evidence>
<dbReference type="GO" id="GO:0046872">
    <property type="term" value="F:metal ion binding"/>
    <property type="evidence" value="ECO:0007669"/>
    <property type="project" value="UniProtKB-KW"/>
</dbReference>
<evidence type="ECO:0000259" key="9">
    <source>
        <dbReference type="Pfam" id="PF00562"/>
    </source>
</evidence>
<dbReference type="InterPro" id="IPR007644">
    <property type="entry name" value="RNA_pol_bsu_protrusion"/>
</dbReference>
<dbReference type="Gene3D" id="3.90.1800.10">
    <property type="entry name" value="RNA polymerase alpha subunit dimerisation domain"/>
    <property type="match status" value="1"/>
</dbReference>
<dbReference type="Pfam" id="PF04561">
    <property type="entry name" value="RNA_pol_Rpb2_2"/>
    <property type="match status" value="1"/>
</dbReference>
<dbReference type="GO" id="GO:0006351">
    <property type="term" value="P:DNA-templated transcription"/>
    <property type="evidence" value="ECO:0007669"/>
    <property type="project" value="InterPro"/>
</dbReference>
<evidence type="ECO:0000256" key="1">
    <source>
        <dbReference type="ARBA" id="ARBA00006835"/>
    </source>
</evidence>
<evidence type="ECO:0000259" key="14">
    <source>
        <dbReference type="Pfam" id="PF04566"/>
    </source>
</evidence>
<evidence type="ECO:0000256" key="7">
    <source>
        <dbReference type="ARBA" id="ARBA00022833"/>
    </source>
</evidence>
<dbReference type="GO" id="GO:0032549">
    <property type="term" value="F:ribonucleoside binding"/>
    <property type="evidence" value="ECO:0007669"/>
    <property type="project" value="InterPro"/>
</dbReference>
<dbReference type="EMBL" id="MN741017">
    <property type="protein sequence ID" value="QHU22711.1"/>
    <property type="molecule type" value="Genomic_DNA"/>
</dbReference>
<keyword evidence="6" id="KW-0479">Metal-binding</keyword>
<dbReference type="EC" id="2.7.7.6" evidence="2"/>
<dbReference type="Gene3D" id="2.40.50.150">
    <property type="match status" value="1"/>
</dbReference>
<evidence type="ECO:0000256" key="8">
    <source>
        <dbReference type="ARBA" id="ARBA00023163"/>
    </source>
</evidence>
<evidence type="ECO:0000256" key="6">
    <source>
        <dbReference type="ARBA" id="ARBA00022723"/>
    </source>
</evidence>
<evidence type="ECO:0000259" key="12">
    <source>
        <dbReference type="Pfam" id="PF04563"/>
    </source>
</evidence>
<dbReference type="SUPFAM" id="SSF64484">
    <property type="entry name" value="beta and beta-prime subunits of DNA dependent RNA-polymerase"/>
    <property type="match status" value="1"/>
</dbReference>
<dbReference type="Pfam" id="PF04560">
    <property type="entry name" value="RNA_pol_Rpb2_7"/>
    <property type="match status" value="1"/>
</dbReference>
<dbReference type="GO" id="GO:0003677">
    <property type="term" value="F:DNA binding"/>
    <property type="evidence" value="ECO:0007669"/>
    <property type="project" value="InterPro"/>
</dbReference>
<dbReference type="CDD" id="cd00653">
    <property type="entry name" value="RNA_pol_B_RPB2"/>
    <property type="match status" value="1"/>
</dbReference>
<dbReference type="Gene3D" id="3.90.1100.10">
    <property type="match status" value="1"/>
</dbReference>
<dbReference type="PANTHER" id="PTHR20856">
    <property type="entry name" value="DNA-DIRECTED RNA POLYMERASE I SUBUNIT 2"/>
    <property type="match status" value="1"/>
</dbReference>
<feature type="domain" description="RNA polymerase Rpb2" evidence="10">
    <location>
        <begin position="1077"/>
        <end position="1169"/>
    </location>
</feature>